<evidence type="ECO:0000256" key="3">
    <source>
        <dbReference type="ARBA" id="ARBA00022630"/>
    </source>
</evidence>
<dbReference type="RefSeq" id="WP_425563781.1">
    <property type="nucleotide sequence ID" value="NZ_BAAALM010000019.1"/>
</dbReference>
<dbReference type="EMBL" id="BAAALM010000019">
    <property type="protein sequence ID" value="GAA1220370.1"/>
    <property type="molecule type" value="Genomic_DNA"/>
</dbReference>
<dbReference type="Proteomes" id="UP001500467">
    <property type="component" value="Unassembled WGS sequence"/>
</dbReference>
<keyword evidence="3" id="KW-0285">Flavoprotein</keyword>
<dbReference type="SUPFAM" id="SSF56645">
    <property type="entry name" value="Acyl-CoA dehydrogenase NM domain-like"/>
    <property type="match status" value="2"/>
</dbReference>
<evidence type="ECO:0000256" key="4">
    <source>
        <dbReference type="ARBA" id="ARBA00022827"/>
    </source>
</evidence>
<gene>
    <name evidence="10" type="ORF">GCM10009675_48930</name>
</gene>
<evidence type="ECO:0000259" key="9">
    <source>
        <dbReference type="Pfam" id="PF02771"/>
    </source>
</evidence>
<name>A0ABP4GBV9_9PSEU</name>
<evidence type="ECO:0000313" key="10">
    <source>
        <dbReference type="EMBL" id="GAA1220370.1"/>
    </source>
</evidence>
<keyword evidence="4" id="KW-0274">FAD</keyword>
<dbReference type="InterPro" id="IPR009100">
    <property type="entry name" value="AcylCoA_DH/oxidase_NM_dom_sf"/>
</dbReference>
<dbReference type="Pfam" id="PF00441">
    <property type="entry name" value="Acyl-CoA_dh_1"/>
    <property type="match status" value="2"/>
</dbReference>
<dbReference type="InterPro" id="IPR009075">
    <property type="entry name" value="AcylCo_DH/oxidase_C"/>
</dbReference>
<keyword evidence="11" id="KW-1185">Reference proteome</keyword>
<reference evidence="11" key="1">
    <citation type="journal article" date="2019" name="Int. J. Syst. Evol. Microbiol.">
        <title>The Global Catalogue of Microorganisms (GCM) 10K type strain sequencing project: providing services to taxonomists for standard genome sequencing and annotation.</title>
        <authorList>
            <consortium name="The Broad Institute Genomics Platform"/>
            <consortium name="The Broad Institute Genome Sequencing Center for Infectious Disease"/>
            <person name="Wu L."/>
            <person name="Ma J."/>
        </authorList>
    </citation>
    <scope>NUCLEOTIDE SEQUENCE [LARGE SCALE GENOMIC DNA]</scope>
    <source>
        <strain evidence="11">JCM 13022</strain>
    </source>
</reference>
<dbReference type="PANTHER" id="PTHR43292">
    <property type="entry name" value="ACYL-COA DEHYDROGENASE"/>
    <property type="match status" value="1"/>
</dbReference>
<feature type="domain" description="Acyl-CoA oxidase/dehydrogenase middle" evidence="8">
    <location>
        <begin position="469"/>
        <end position="571"/>
    </location>
</feature>
<keyword evidence="5" id="KW-0560">Oxidoreductase</keyword>
<proteinExistence type="inferred from homology"/>
<dbReference type="Gene3D" id="2.40.110.10">
    <property type="entry name" value="Butyryl-CoA Dehydrogenase, subunit A, domain 2"/>
    <property type="match status" value="1"/>
</dbReference>
<dbReference type="SUPFAM" id="SSF47203">
    <property type="entry name" value="Acyl-CoA dehydrogenase C-terminal domain-like"/>
    <property type="match status" value="2"/>
</dbReference>
<dbReference type="PANTHER" id="PTHR43292:SF4">
    <property type="entry name" value="ACYL-COA DEHYDROGENASE FADE34"/>
    <property type="match status" value="1"/>
</dbReference>
<dbReference type="Pfam" id="PF02771">
    <property type="entry name" value="Acyl-CoA_dh_N"/>
    <property type="match status" value="1"/>
</dbReference>
<comment type="similarity">
    <text evidence="2">Belongs to the acyl-CoA dehydrogenase family.</text>
</comment>
<evidence type="ECO:0000256" key="6">
    <source>
        <dbReference type="SAM" id="MobiDB-lite"/>
    </source>
</evidence>
<evidence type="ECO:0000259" key="8">
    <source>
        <dbReference type="Pfam" id="PF02770"/>
    </source>
</evidence>
<dbReference type="Gene3D" id="1.10.540.10">
    <property type="entry name" value="Acyl-CoA dehydrogenase/oxidase, N-terminal domain"/>
    <property type="match status" value="1"/>
</dbReference>
<dbReference type="InterPro" id="IPR037069">
    <property type="entry name" value="AcylCoA_DH/ox_N_sf"/>
</dbReference>
<dbReference type="Pfam" id="PF02770">
    <property type="entry name" value="Acyl-CoA_dh_M"/>
    <property type="match status" value="1"/>
</dbReference>
<dbReference type="Gene3D" id="1.20.140.10">
    <property type="entry name" value="Butyryl-CoA Dehydrogenase, subunit A, domain 3"/>
    <property type="match status" value="2"/>
</dbReference>
<evidence type="ECO:0000259" key="7">
    <source>
        <dbReference type="Pfam" id="PF00441"/>
    </source>
</evidence>
<organism evidence="10 11">
    <name type="scientific">Prauserella alba</name>
    <dbReference type="NCBI Taxonomy" id="176898"/>
    <lineage>
        <taxon>Bacteria</taxon>
        <taxon>Bacillati</taxon>
        <taxon>Actinomycetota</taxon>
        <taxon>Actinomycetes</taxon>
        <taxon>Pseudonocardiales</taxon>
        <taxon>Pseudonocardiaceae</taxon>
        <taxon>Prauserella</taxon>
    </lineage>
</organism>
<evidence type="ECO:0000256" key="1">
    <source>
        <dbReference type="ARBA" id="ARBA00001974"/>
    </source>
</evidence>
<evidence type="ECO:0000256" key="2">
    <source>
        <dbReference type="ARBA" id="ARBA00009347"/>
    </source>
</evidence>
<comment type="caution">
    <text evidence="10">The sequence shown here is derived from an EMBL/GenBank/DDBJ whole genome shotgun (WGS) entry which is preliminary data.</text>
</comment>
<sequence>MTDEQRALADAVRAAAQSPDPAAAIGGIGLPSVALPESLGGAGGGVTDLVAGVAAAAGELAGGAGLGSALAGLAWAQRPASAVALRLAPAVAAGTVRAAVAFEPGDLVARPGRDGGVVVDGTTPVLPDGPDADVLLLAARTGADGAAAAPAGSESAADTVWFAVEAARVRVAEHESFDPSRRMATAELRAVAVPGDDVLGSVAVPELAATLAAAEAAGVAEWCVRTASEYARVREQFGRPIGAFQAVQHLCAEMLCRSESAAALAWDAGRAADTGDAEQFAVAAAVAAAGALDAAVDTAKDCIQVLGGIGFTWEHDAHRYLRRVVSLRRLLGGTVRWRRRAGELTRAGVRRGVEVDVDAHAGPGAGEELAEVRRGAAALAAELAPLDGPEVRVRLAESGYLAPHWPRPYGLEATPAQQLAIDAEFERAGLTRPDLVVGAWALPTILEHGSEQQRERFVLPTLRGEVTWCQLFSEPGAGSDLASLRTSAERAESGDGGEATPAGEGVAERASGGWRLYGQKVWTSLAHEADRAICLARTDQDAPKHRGITYFLVDMRAPGIEVRPLREITGEVRFNEVFLDGVFVPDTDVVGEVNGGWALARTTLANERVALGGGSAVGEAVEQLLAEQPELDAERLGALVVDGSAVSVLGVRDTVRRLGGGQPGAESSVQKLLGVRHRQEVAEAALEARGSWGAVVDESTSAAQHEFLLSRCLSIAGGTTQVLLNVVAQRLLGLPRR</sequence>
<feature type="domain" description="Acyl-CoA dehydrogenase/oxidase N-terminal" evidence="9">
    <location>
        <begin position="389"/>
        <end position="465"/>
    </location>
</feature>
<evidence type="ECO:0000256" key="5">
    <source>
        <dbReference type="ARBA" id="ARBA00023002"/>
    </source>
</evidence>
<dbReference type="InterPro" id="IPR013786">
    <property type="entry name" value="AcylCoA_DH/ox_N"/>
</dbReference>
<feature type="region of interest" description="Disordered" evidence="6">
    <location>
        <begin position="479"/>
        <end position="505"/>
    </location>
</feature>
<dbReference type="InterPro" id="IPR052161">
    <property type="entry name" value="Mycobact_Acyl-CoA_DH"/>
</dbReference>
<evidence type="ECO:0000313" key="11">
    <source>
        <dbReference type="Proteomes" id="UP001500467"/>
    </source>
</evidence>
<comment type="cofactor">
    <cofactor evidence="1">
        <name>FAD</name>
        <dbReference type="ChEBI" id="CHEBI:57692"/>
    </cofactor>
</comment>
<dbReference type="InterPro" id="IPR006091">
    <property type="entry name" value="Acyl-CoA_Oxase/DH_mid-dom"/>
</dbReference>
<dbReference type="InterPro" id="IPR046373">
    <property type="entry name" value="Acyl-CoA_Oxase/DH_mid-dom_sf"/>
</dbReference>
<feature type="domain" description="Acyl-CoA dehydrogenase/oxidase C-terminal" evidence="7">
    <location>
        <begin position="211"/>
        <end position="333"/>
    </location>
</feature>
<accession>A0ABP4GBV9</accession>
<feature type="domain" description="Acyl-CoA dehydrogenase/oxidase C-terminal" evidence="7">
    <location>
        <begin position="594"/>
        <end position="732"/>
    </location>
</feature>
<dbReference type="InterPro" id="IPR036250">
    <property type="entry name" value="AcylCo_DH-like_C"/>
</dbReference>
<protein>
    <submittedName>
        <fullName evidence="10">Acyl-CoA dehydrogenase</fullName>
    </submittedName>
</protein>